<keyword evidence="3" id="KW-0949">S-adenosyl-L-methionine</keyword>
<protein>
    <submittedName>
        <fullName evidence="5">Unannotated protein</fullName>
    </submittedName>
</protein>
<proteinExistence type="predicted"/>
<dbReference type="EMBL" id="CAEZUB010000090">
    <property type="protein sequence ID" value="CAB4593545.1"/>
    <property type="molecule type" value="Genomic_DNA"/>
</dbReference>
<dbReference type="Gene3D" id="2.40.50.140">
    <property type="entry name" value="Nucleic acid-binding proteins"/>
    <property type="match status" value="1"/>
</dbReference>
<evidence type="ECO:0000256" key="1">
    <source>
        <dbReference type="ARBA" id="ARBA00022603"/>
    </source>
</evidence>
<dbReference type="PROSITE" id="PS50926">
    <property type="entry name" value="TRAM"/>
    <property type="match status" value="1"/>
</dbReference>
<reference evidence="5" key="1">
    <citation type="submission" date="2020-05" db="EMBL/GenBank/DDBJ databases">
        <authorList>
            <person name="Chiriac C."/>
            <person name="Salcher M."/>
            <person name="Ghai R."/>
            <person name="Kavagutti S V."/>
        </authorList>
    </citation>
    <scope>NUCLEOTIDE SEQUENCE</scope>
</reference>
<dbReference type="InterPro" id="IPR030391">
    <property type="entry name" value="MeTrfase_TrmA_CS"/>
</dbReference>
<evidence type="ECO:0000256" key="2">
    <source>
        <dbReference type="ARBA" id="ARBA00022679"/>
    </source>
</evidence>
<dbReference type="CDD" id="cd02440">
    <property type="entry name" value="AdoMet_MTases"/>
    <property type="match status" value="1"/>
</dbReference>
<dbReference type="GO" id="GO:0070475">
    <property type="term" value="P:rRNA base methylation"/>
    <property type="evidence" value="ECO:0007669"/>
    <property type="project" value="TreeGrafter"/>
</dbReference>
<dbReference type="InterPro" id="IPR010280">
    <property type="entry name" value="U5_MeTrfase_fam"/>
</dbReference>
<dbReference type="Gene3D" id="3.40.50.150">
    <property type="entry name" value="Vaccinia Virus protein VP39"/>
    <property type="match status" value="1"/>
</dbReference>
<evidence type="ECO:0000256" key="3">
    <source>
        <dbReference type="ARBA" id="ARBA00022691"/>
    </source>
</evidence>
<dbReference type="InterPro" id="IPR029063">
    <property type="entry name" value="SAM-dependent_MTases_sf"/>
</dbReference>
<dbReference type="SUPFAM" id="SSF53335">
    <property type="entry name" value="S-adenosyl-L-methionine-dependent methyltransferases"/>
    <property type="match status" value="1"/>
</dbReference>
<keyword evidence="2" id="KW-0808">Transferase</keyword>
<dbReference type="AlphaFoldDB" id="A0A6J6G3J8"/>
<evidence type="ECO:0000259" key="4">
    <source>
        <dbReference type="PROSITE" id="PS50926"/>
    </source>
</evidence>
<sequence length="412" mass="44713">MTTNGADQQNSAERVALTVGDRFVATIEKVAHGGHFIVRHMGAVIFVRHGIPGEEVEIEITGTGSSFNRGDVVSVIKASPDRVVAPCQFAHRAGCGGCDFQHISLNRQRQLKSDVVTEQFSRIAKQDIAVEVEEVGPALGYRTRFNAVTTRNGDIGFKQARSNKVIAVNDCRILAPEMNYQELSSRRWKGDLRVEVSISSTGERTIATGYSRDESPVRTSEGVDVGNYEVNGFALEVSQRSFWQSHKLAPSVLSKAVLEYANLQTGDKVLDLYGGVGLFTSQFLGAIGETGSVGLVEGSKSATADAMRNFANFSNVSVHTGDVAKLLPRFSKADVIVLDPPREGAGKDVVTAMVALKPRSIIYVACDPAALARDTNYLGELGYKLQELRAFDLFPMTHHIESVAFFTPIKVS</sequence>
<gene>
    <name evidence="5" type="ORF">UFOPK1775_00756</name>
</gene>
<organism evidence="5">
    <name type="scientific">freshwater metagenome</name>
    <dbReference type="NCBI Taxonomy" id="449393"/>
    <lineage>
        <taxon>unclassified sequences</taxon>
        <taxon>metagenomes</taxon>
        <taxon>ecological metagenomes</taxon>
    </lineage>
</organism>
<dbReference type="PANTHER" id="PTHR11061:SF30">
    <property type="entry name" value="TRNA (URACIL(54)-C(5))-METHYLTRANSFERASE"/>
    <property type="match status" value="1"/>
</dbReference>
<dbReference type="Pfam" id="PF01938">
    <property type="entry name" value="TRAM"/>
    <property type="match status" value="1"/>
</dbReference>
<dbReference type="PROSITE" id="PS01231">
    <property type="entry name" value="TRMA_2"/>
    <property type="match status" value="1"/>
</dbReference>
<dbReference type="SUPFAM" id="SSF50249">
    <property type="entry name" value="Nucleic acid-binding proteins"/>
    <property type="match status" value="1"/>
</dbReference>
<evidence type="ECO:0000313" key="5">
    <source>
        <dbReference type="EMBL" id="CAB4593545.1"/>
    </source>
</evidence>
<name>A0A6J6G3J8_9ZZZZ</name>
<keyword evidence="1" id="KW-0489">Methyltransferase</keyword>
<dbReference type="InterPro" id="IPR012340">
    <property type="entry name" value="NA-bd_OB-fold"/>
</dbReference>
<dbReference type="PROSITE" id="PS51687">
    <property type="entry name" value="SAM_MT_RNA_M5U"/>
    <property type="match status" value="1"/>
</dbReference>
<dbReference type="GO" id="GO:0070041">
    <property type="term" value="F:rRNA (uridine-C5-)-methyltransferase activity"/>
    <property type="evidence" value="ECO:0007669"/>
    <property type="project" value="TreeGrafter"/>
</dbReference>
<dbReference type="PANTHER" id="PTHR11061">
    <property type="entry name" value="RNA M5U METHYLTRANSFERASE"/>
    <property type="match status" value="1"/>
</dbReference>
<accession>A0A6J6G3J8</accession>
<dbReference type="InterPro" id="IPR002792">
    <property type="entry name" value="TRAM_dom"/>
</dbReference>
<dbReference type="Pfam" id="PF05958">
    <property type="entry name" value="tRNA_U5-meth_tr"/>
    <property type="match status" value="1"/>
</dbReference>
<feature type="domain" description="TRAM" evidence="4">
    <location>
        <begin position="16"/>
        <end position="74"/>
    </location>
</feature>